<comment type="function">
    <text evidence="5">In eubacteria ppGpp (guanosine 3'-diphosphate 5'-diphosphate) is a mediator of the stringent response that coordinates a variety of cellular activities in response to changes in nutritional abundance.</text>
</comment>
<dbReference type="Pfam" id="PF02824">
    <property type="entry name" value="TGS"/>
    <property type="match status" value="1"/>
</dbReference>
<dbReference type="PROSITE" id="PS51880">
    <property type="entry name" value="TGS"/>
    <property type="match status" value="1"/>
</dbReference>
<dbReference type="Pfam" id="PF13328">
    <property type="entry name" value="HD_4"/>
    <property type="match status" value="1"/>
</dbReference>
<dbReference type="Gene3D" id="3.30.460.10">
    <property type="entry name" value="Beta Polymerase, domain 2"/>
    <property type="match status" value="1"/>
</dbReference>
<evidence type="ECO:0000259" key="7">
    <source>
        <dbReference type="PROSITE" id="PS51880"/>
    </source>
</evidence>
<sequence length="760" mass="83323">MQYSSSVPPPPTSAIVAATSDSLPQQAQALARARAFAEPLLASEQLDTGENILAHADAVATVLRDIGGSEAMQAAAYLVYACQYLNRPQEVIAKAFGENYAALALETSKLVQLQRQARIKSAEVQNRKTGERLAAQEAALPVASPGKVPVSELAASQTENVRKMLLAFSRDLRVVMLRLASRLQTLRYFAACKGDPGKALASESLHVFAPLANRLGIWQIKWEMEDLAFRFLEPQTYKEVARLLDEKRAEREVHIEQVRMQLEQDLRRQGIQASVQGRPKHIYSIVKKMRGKSLDFDQVFDIRALRVVVPSTDACYAVLALVHSQFTPVAEEFDDYIAKPKANGYQSLHTVVRDPQGRAFEIQIRSQAMHDHAEHGVAAHWAYKEAGTKGYAGVSASSEYDAKIAVLRQLLAWERDLSGASPGLFDDRIYVLTPDAAIVELSQGATPVDFAYSVHTNLGHRCRGARVDGVMVPLNTALQNGQTVEIIAAKEGGPSRDWLNSELGYLVGHRAKSKVRAWFNQLAMEETVARGREAVERLLQREGRTALRFEDLASSAGLPSAQALFEQVGKDDLSLRTLEVLLRQGDQPVAEDVPPWLKKPRPTRSAPSGGVLVVGVDSLMTQLAKCCKPAPPDDIRGFVTRGKGVSIHRSDCSDFAHLQRTSPDRVIDVQWGGAVSGGRDGASAVYPVDVAVEAIDRQGLLRDISDVFAREKMNVIGVQTQSVKGIAWMTFTIEVTDARQVSRAMSVVGDVAGVRMVRRK</sequence>
<accession>A0ABV7W2I1</accession>
<dbReference type="NCBIfam" id="TIGR00691">
    <property type="entry name" value="spoT_relA"/>
    <property type="match status" value="1"/>
</dbReference>
<dbReference type="CDD" id="cd05399">
    <property type="entry name" value="NT_Rel-Spo_like"/>
    <property type="match status" value="1"/>
</dbReference>
<dbReference type="Proteomes" id="UP001595729">
    <property type="component" value="Unassembled WGS sequence"/>
</dbReference>
<keyword evidence="8" id="KW-0808">Transferase</keyword>
<feature type="domain" description="ACT" evidence="6">
    <location>
        <begin position="689"/>
        <end position="760"/>
    </location>
</feature>
<dbReference type="Gene3D" id="3.10.20.30">
    <property type="match status" value="1"/>
</dbReference>
<organism evidence="8 9">
    <name type="scientific">Hydrogenophaga luteola</name>
    <dbReference type="NCBI Taxonomy" id="1591122"/>
    <lineage>
        <taxon>Bacteria</taxon>
        <taxon>Pseudomonadati</taxon>
        <taxon>Pseudomonadota</taxon>
        <taxon>Betaproteobacteria</taxon>
        <taxon>Burkholderiales</taxon>
        <taxon>Comamonadaceae</taxon>
        <taxon>Hydrogenophaga</taxon>
    </lineage>
</organism>
<dbReference type="GO" id="GO:0008728">
    <property type="term" value="F:GTP diphosphokinase activity"/>
    <property type="evidence" value="ECO:0007669"/>
    <property type="project" value="UniProtKB-EC"/>
</dbReference>
<dbReference type="CDD" id="cd04876">
    <property type="entry name" value="ACT_RelA-SpoT"/>
    <property type="match status" value="1"/>
</dbReference>
<dbReference type="InterPro" id="IPR045865">
    <property type="entry name" value="ACT-like_dom_sf"/>
</dbReference>
<dbReference type="InterPro" id="IPR033655">
    <property type="entry name" value="TGS_RelA/SpoT"/>
</dbReference>
<dbReference type="PANTHER" id="PTHR21262">
    <property type="entry name" value="GUANOSINE-3',5'-BIS DIPHOSPHATE 3'-PYROPHOSPHOHYDROLASE"/>
    <property type="match status" value="1"/>
</dbReference>
<dbReference type="Gene3D" id="3.30.70.260">
    <property type="match status" value="1"/>
</dbReference>
<evidence type="ECO:0000259" key="6">
    <source>
        <dbReference type="PROSITE" id="PS51671"/>
    </source>
</evidence>
<evidence type="ECO:0000256" key="1">
    <source>
        <dbReference type="ARBA" id="ARBA00019852"/>
    </source>
</evidence>
<gene>
    <name evidence="8" type="ORF">ACFOPI_08410</name>
</gene>
<dbReference type="PROSITE" id="PS51671">
    <property type="entry name" value="ACT"/>
    <property type="match status" value="1"/>
</dbReference>
<protein>
    <recommendedName>
        <fullName evidence="1">GTP pyrophosphokinase</fullName>
    </recommendedName>
    <alternativeName>
        <fullName evidence="3">(p)ppGpp synthase</fullName>
    </alternativeName>
    <alternativeName>
        <fullName evidence="2">ATP:GTP 3'-pyrophosphotransferase</fullName>
    </alternativeName>
    <alternativeName>
        <fullName evidence="4">ppGpp synthase I</fullName>
    </alternativeName>
</protein>
<dbReference type="SUPFAM" id="SSF81271">
    <property type="entry name" value="TGS-like"/>
    <property type="match status" value="1"/>
</dbReference>
<dbReference type="InterPro" id="IPR004811">
    <property type="entry name" value="RelA/Spo_fam"/>
</dbReference>
<dbReference type="Pfam" id="PF13291">
    <property type="entry name" value="ACT_4"/>
    <property type="match status" value="1"/>
</dbReference>
<evidence type="ECO:0000256" key="3">
    <source>
        <dbReference type="ARBA" id="ARBA00032407"/>
    </source>
</evidence>
<dbReference type="Gene3D" id="1.10.3210.10">
    <property type="entry name" value="Hypothetical protein af1432"/>
    <property type="match status" value="1"/>
</dbReference>
<evidence type="ECO:0000256" key="2">
    <source>
        <dbReference type="ARBA" id="ARBA00029754"/>
    </source>
</evidence>
<keyword evidence="9" id="KW-1185">Reference proteome</keyword>
<dbReference type="InterPro" id="IPR004095">
    <property type="entry name" value="TGS"/>
</dbReference>
<dbReference type="InterPro" id="IPR012675">
    <property type="entry name" value="Beta-grasp_dom_sf"/>
</dbReference>
<dbReference type="CDD" id="cd01668">
    <property type="entry name" value="TGS_RSH"/>
    <property type="match status" value="1"/>
</dbReference>
<dbReference type="PANTHER" id="PTHR21262:SF31">
    <property type="entry name" value="GTP PYROPHOSPHOKINASE"/>
    <property type="match status" value="1"/>
</dbReference>
<dbReference type="EMBL" id="JBHRXX010000002">
    <property type="protein sequence ID" value="MFC3683612.1"/>
    <property type="molecule type" value="Genomic_DNA"/>
</dbReference>
<dbReference type="RefSeq" id="WP_382172894.1">
    <property type="nucleotide sequence ID" value="NZ_JBHRXX010000002.1"/>
</dbReference>
<dbReference type="InterPro" id="IPR007685">
    <property type="entry name" value="RelA_SpoT"/>
</dbReference>
<dbReference type="InterPro" id="IPR012676">
    <property type="entry name" value="TGS-like"/>
</dbReference>
<dbReference type="SUPFAM" id="SSF81301">
    <property type="entry name" value="Nucleotidyltransferase"/>
    <property type="match status" value="1"/>
</dbReference>
<name>A0ABV7W2I1_9BURK</name>
<reference evidence="9" key="1">
    <citation type="journal article" date="2019" name="Int. J. Syst. Evol. Microbiol.">
        <title>The Global Catalogue of Microorganisms (GCM) 10K type strain sequencing project: providing services to taxonomists for standard genome sequencing and annotation.</title>
        <authorList>
            <consortium name="The Broad Institute Genomics Platform"/>
            <consortium name="The Broad Institute Genome Sequencing Center for Infectious Disease"/>
            <person name="Wu L."/>
            <person name="Ma J."/>
        </authorList>
    </citation>
    <scope>NUCLEOTIDE SEQUENCE [LARGE SCALE GENOMIC DNA]</scope>
    <source>
        <strain evidence="9">KCTC 42501</strain>
    </source>
</reference>
<evidence type="ECO:0000313" key="9">
    <source>
        <dbReference type="Proteomes" id="UP001595729"/>
    </source>
</evidence>
<evidence type="ECO:0000313" key="8">
    <source>
        <dbReference type="EMBL" id="MFC3683612.1"/>
    </source>
</evidence>
<proteinExistence type="inferred from homology"/>
<feature type="domain" description="TGS" evidence="7">
    <location>
        <begin position="427"/>
        <end position="488"/>
    </location>
</feature>
<dbReference type="InterPro" id="IPR043519">
    <property type="entry name" value="NT_sf"/>
</dbReference>
<comment type="similarity">
    <text evidence="5">Belongs to the relA/spoT family.</text>
</comment>
<evidence type="ECO:0000256" key="5">
    <source>
        <dbReference type="RuleBase" id="RU003847"/>
    </source>
</evidence>
<dbReference type="SUPFAM" id="SSF109604">
    <property type="entry name" value="HD-domain/PDEase-like"/>
    <property type="match status" value="1"/>
</dbReference>
<dbReference type="SUPFAM" id="SSF55021">
    <property type="entry name" value="ACT-like"/>
    <property type="match status" value="1"/>
</dbReference>
<dbReference type="InterPro" id="IPR002912">
    <property type="entry name" value="ACT_dom"/>
</dbReference>
<comment type="caution">
    <text evidence="8">The sequence shown here is derived from an EMBL/GenBank/DDBJ whole genome shotgun (WGS) entry which is preliminary data.</text>
</comment>
<dbReference type="SMART" id="SM00954">
    <property type="entry name" value="RelA_SpoT"/>
    <property type="match status" value="1"/>
</dbReference>
<dbReference type="Pfam" id="PF04607">
    <property type="entry name" value="RelA_SpoT"/>
    <property type="match status" value="1"/>
</dbReference>
<evidence type="ECO:0000256" key="4">
    <source>
        <dbReference type="ARBA" id="ARBA00033308"/>
    </source>
</evidence>